<dbReference type="AlphaFoldDB" id="A0A1Q2H0E1"/>
<accession>A0A1Q2H0E1</accession>
<gene>
    <name evidence="1" type="ORF">B0W48_13940</name>
</gene>
<dbReference type="EMBL" id="CP019628">
    <property type="protein sequence ID" value="AQQ00815.1"/>
    <property type="molecule type" value="Genomic_DNA"/>
</dbReference>
<dbReference type="STRING" id="247523.B0W48_13940"/>
<reference evidence="1 2" key="1">
    <citation type="submission" date="2017-02" db="EMBL/GenBank/DDBJ databases">
        <title>Complete genome sequence of the cold-active Pseudoalteromonas aliena strain EH1 isolated from Arctic seawater.</title>
        <authorList>
            <person name="Kim E."/>
            <person name="Heo E."/>
            <person name="Kim H."/>
            <person name="Kim D."/>
        </authorList>
    </citation>
    <scope>NUCLEOTIDE SEQUENCE [LARGE SCALE GENOMIC DNA]</scope>
    <source>
        <strain evidence="1 2">EH1</strain>
    </source>
</reference>
<sequence>MYYKINRSCKWYYLRIYKLILPVRQSRPNKKRSTDPGSHLLILLISCLYESPRSDFKFARKILKPKAQYTEAIAHNCIFDVLFIDLLVFFKFYLNKDYSGVTADKAVAVYWSTVIPNVDHVSTGFNLNPELGNGLFEEATDTDLQYIVTELKKL</sequence>
<dbReference type="Proteomes" id="UP000188243">
    <property type="component" value="Chromosome"/>
</dbReference>
<name>A0A1Q2H0E1_9GAMM</name>
<dbReference type="KEGG" id="paln:B0W48_13940"/>
<evidence type="ECO:0000313" key="2">
    <source>
        <dbReference type="Proteomes" id="UP000188243"/>
    </source>
</evidence>
<dbReference type="RefSeq" id="WP_077537489.1">
    <property type="nucleotide sequence ID" value="NZ_CP019628.1"/>
</dbReference>
<evidence type="ECO:0000313" key="1">
    <source>
        <dbReference type="EMBL" id="AQQ00815.1"/>
    </source>
</evidence>
<proteinExistence type="predicted"/>
<organism evidence="1 2">
    <name type="scientific">Pseudoalteromonas aliena</name>
    <dbReference type="NCBI Taxonomy" id="247523"/>
    <lineage>
        <taxon>Bacteria</taxon>
        <taxon>Pseudomonadati</taxon>
        <taxon>Pseudomonadota</taxon>
        <taxon>Gammaproteobacteria</taxon>
        <taxon>Alteromonadales</taxon>
        <taxon>Pseudoalteromonadaceae</taxon>
        <taxon>Pseudoalteromonas</taxon>
    </lineage>
</organism>
<protein>
    <submittedName>
        <fullName evidence="1">Uncharacterized protein</fullName>
    </submittedName>
</protein>